<evidence type="ECO:0000259" key="12">
    <source>
        <dbReference type="PROSITE" id="PS50227"/>
    </source>
</evidence>
<dbReference type="Pfam" id="PF02793">
    <property type="entry name" value="HRM"/>
    <property type="match status" value="1"/>
</dbReference>
<name>A0A8C4TPF0_ERPCA</name>
<keyword evidence="9" id="KW-0325">Glycoprotein</keyword>
<dbReference type="PANTHER" id="PTHR45620">
    <property type="entry name" value="PDF RECEPTOR-LIKE PROTEIN-RELATED"/>
    <property type="match status" value="1"/>
</dbReference>
<dbReference type="PRINTS" id="PR00249">
    <property type="entry name" value="GPCRSECRETIN"/>
</dbReference>
<evidence type="ECO:0000313" key="15">
    <source>
        <dbReference type="Proteomes" id="UP000694620"/>
    </source>
</evidence>
<dbReference type="InterPro" id="IPR001749">
    <property type="entry name" value="GPCR_2_GIP_rcpt"/>
</dbReference>
<comment type="similarity">
    <text evidence="2">Belongs to the G-protein coupled receptor 2 family.</text>
</comment>
<keyword evidence="3" id="KW-1003">Cell membrane</keyword>
<keyword evidence="15" id="KW-1185">Reference proteome</keyword>
<organism evidence="14 15">
    <name type="scientific">Erpetoichthys calabaricus</name>
    <name type="common">Rope fish</name>
    <name type="synonym">Calamoichthys calabaricus</name>
    <dbReference type="NCBI Taxonomy" id="27687"/>
    <lineage>
        <taxon>Eukaryota</taxon>
        <taxon>Metazoa</taxon>
        <taxon>Chordata</taxon>
        <taxon>Craniata</taxon>
        <taxon>Vertebrata</taxon>
        <taxon>Euteleostomi</taxon>
        <taxon>Actinopterygii</taxon>
        <taxon>Polypteriformes</taxon>
        <taxon>Polypteridae</taxon>
        <taxon>Erpetoichthys</taxon>
    </lineage>
</organism>
<keyword evidence="7 11" id="KW-0472">Membrane</keyword>
<evidence type="ECO:0000259" key="13">
    <source>
        <dbReference type="PROSITE" id="PS50261"/>
    </source>
</evidence>
<dbReference type="Proteomes" id="UP000694620">
    <property type="component" value="Chromosome 18"/>
</dbReference>
<evidence type="ECO:0000256" key="7">
    <source>
        <dbReference type="ARBA" id="ARBA00023136"/>
    </source>
</evidence>
<evidence type="ECO:0000256" key="5">
    <source>
        <dbReference type="ARBA" id="ARBA00022989"/>
    </source>
</evidence>
<evidence type="ECO:0000256" key="11">
    <source>
        <dbReference type="SAM" id="Phobius"/>
    </source>
</evidence>
<dbReference type="InterPro" id="IPR050332">
    <property type="entry name" value="GPCR_2"/>
</dbReference>
<evidence type="ECO:0000256" key="8">
    <source>
        <dbReference type="ARBA" id="ARBA00023170"/>
    </source>
</evidence>
<sequence length="504" mass="57338">KAIIVCSALYEKLLQVTPADQLPLCETVGLFCNRTFDMYVCWTDGEPNTTVKVPCPWYLPWYDQVKSGFVFRKCGADGQWVTNNSDVPWRDHSQCQPDDNGNQSELKYLYFPLLSQQEQKIWILAQFQLMYTVGYSLSLAALVLALSILLLRCTRNYIHMNLFASFILRAGSILTRDSLLKRQMEFTDGELPGLLSDQELLGCRLAQILMQYCVEANYSWLLVEGVYLHNLLVLMASTEKKSCFWSYLLIGWGSPVLFVVPWILMRYFYENEKCWEKNEVLAHWWIIRSPILVAVLVNFFIFLRIIKILVSKLRAQQMRYTDSKFRLAKSTLTLIPLLGIHELVAFFTEENVQGTVRYLKLFFELFLNSFQVKSNTLEVVAGRHGGTVGSAAASQLGYLGTWVRFPGPPCVEFACSPRVCVVSSGRSVFLPQSKDMQVRWIGDSKLALVCAWCVGVFVCVLRWVGTLPGIGSLPCALCWLGLAPADPRDPVWIQRVGKWMDGLG</sequence>
<reference evidence="14" key="3">
    <citation type="submission" date="2025-09" db="UniProtKB">
        <authorList>
            <consortium name="Ensembl"/>
        </authorList>
    </citation>
    <scope>IDENTIFICATION</scope>
</reference>
<dbReference type="InterPro" id="IPR001879">
    <property type="entry name" value="GPCR_2_extracellular_dom"/>
</dbReference>
<dbReference type="GO" id="GO:0016519">
    <property type="term" value="F:gastric inhibitory peptide receptor activity"/>
    <property type="evidence" value="ECO:0007669"/>
    <property type="project" value="InterPro"/>
</dbReference>
<dbReference type="GO" id="GO:0017046">
    <property type="term" value="F:peptide hormone binding"/>
    <property type="evidence" value="ECO:0007669"/>
    <property type="project" value="TreeGrafter"/>
</dbReference>
<feature type="transmembrane region" description="Helical" evidence="11">
    <location>
        <begin position="285"/>
        <end position="310"/>
    </location>
</feature>
<dbReference type="GO" id="GO:0005886">
    <property type="term" value="C:plasma membrane"/>
    <property type="evidence" value="ECO:0007669"/>
    <property type="project" value="UniProtKB-SubCell"/>
</dbReference>
<evidence type="ECO:0000256" key="3">
    <source>
        <dbReference type="ARBA" id="ARBA00022475"/>
    </source>
</evidence>
<feature type="domain" description="G-protein coupled receptors family 2 profile 1" evidence="12">
    <location>
        <begin position="5"/>
        <end position="99"/>
    </location>
</feature>
<dbReference type="PROSITE" id="PS50261">
    <property type="entry name" value="G_PROTEIN_RECEP_F2_4"/>
    <property type="match status" value="1"/>
</dbReference>
<evidence type="ECO:0000256" key="6">
    <source>
        <dbReference type="ARBA" id="ARBA00023040"/>
    </source>
</evidence>
<dbReference type="AlphaFoldDB" id="A0A8C4TPF0"/>
<dbReference type="SUPFAM" id="SSF111418">
    <property type="entry name" value="Hormone receptor domain"/>
    <property type="match status" value="1"/>
</dbReference>
<evidence type="ECO:0000313" key="14">
    <source>
        <dbReference type="Ensembl" id="ENSECRP00000033548.1"/>
    </source>
</evidence>
<reference evidence="14" key="1">
    <citation type="submission" date="2021-06" db="EMBL/GenBank/DDBJ databases">
        <authorList>
            <consortium name="Wellcome Sanger Institute Data Sharing"/>
        </authorList>
    </citation>
    <scope>NUCLEOTIDE SEQUENCE [LARGE SCALE GENOMIC DNA]</scope>
</reference>
<feature type="transmembrane region" description="Helical" evidence="11">
    <location>
        <begin position="129"/>
        <end position="151"/>
    </location>
</feature>
<dbReference type="GO" id="GO:0007166">
    <property type="term" value="P:cell surface receptor signaling pathway"/>
    <property type="evidence" value="ECO:0007669"/>
    <property type="project" value="InterPro"/>
</dbReference>
<keyword evidence="8" id="KW-0675">Receptor</keyword>
<reference evidence="14" key="2">
    <citation type="submission" date="2025-08" db="UniProtKB">
        <authorList>
            <consortium name="Ensembl"/>
        </authorList>
    </citation>
    <scope>IDENTIFICATION</scope>
</reference>
<dbReference type="Pfam" id="PF00002">
    <property type="entry name" value="7tm_2"/>
    <property type="match status" value="1"/>
</dbReference>
<feature type="transmembrane region" description="Helical" evidence="11">
    <location>
        <begin position="244"/>
        <end position="265"/>
    </location>
</feature>
<comment type="subcellular location">
    <subcellularLocation>
        <location evidence="1">Cell membrane</location>
        <topology evidence="1">Multi-pass membrane protein</topology>
    </subcellularLocation>
</comment>
<proteinExistence type="inferred from homology"/>
<dbReference type="GO" id="GO:0008528">
    <property type="term" value="F:G protein-coupled peptide receptor activity"/>
    <property type="evidence" value="ECO:0007669"/>
    <property type="project" value="TreeGrafter"/>
</dbReference>
<evidence type="ECO:0000256" key="10">
    <source>
        <dbReference type="ARBA" id="ARBA00023224"/>
    </source>
</evidence>
<dbReference type="GO" id="GO:0007188">
    <property type="term" value="P:adenylate cyclase-modulating G protein-coupled receptor signaling pathway"/>
    <property type="evidence" value="ECO:0007669"/>
    <property type="project" value="TreeGrafter"/>
</dbReference>
<dbReference type="Gene3D" id="4.10.1240.10">
    <property type="entry name" value="GPCR, family 2, extracellular hormone receptor domain"/>
    <property type="match status" value="1"/>
</dbReference>
<accession>A0A8C4TPF0</accession>
<feature type="domain" description="G-protein coupled receptors family 2 profile 2" evidence="13">
    <location>
        <begin position="127"/>
        <end position="371"/>
    </location>
</feature>
<dbReference type="SMART" id="SM00008">
    <property type="entry name" value="HormR"/>
    <property type="match status" value="1"/>
</dbReference>
<keyword evidence="6" id="KW-0297">G-protein coupled receptor</keyword>
<dbReference type="GeneTree" id="ENSGT00940000157969"/>
<evidence type="ECO:0000256" key="1">
    <source>
        <dbReference type="ARBA" id="ARBA00004651"/>
    </source>
</evidence>
<keyword evidence="10" id="KW-0807">Transducer</keyword>
<dbReference type="PANTHER" id="PTHR45620:SF5">
    <property type="entry name" value="GASTRIC INHIBITORY POLYPEPTIDE RECEPTOR"/>
    <property type="match status" value="1"/>
</dbReference>
<dbReference type="InterPro" id="IPR000832">
    <property type="entry name" value="GPCR_2_secretin-like"/>
</dbReference>
<dbReference type="InterPro" id="IPR036445">
    <property type="entry name" value="GPCR_2_extracell_dom_sf"/>
</dbReference>
<dbReference type="Ensembl" id="ENSECRT00000034276.1">
    <property type="protein sequence ID" value="ENSECRP00000033548.1"/>
    <property type="gene ID" value="ENSECRG00000022693.1"/>
</dbReference>
<keyword evidence="5 11" id="KW-1133">Transmembrane helix</keyword>
<evidence type="ECO:0000256" key="9">
    <source>
        <dbReference type="ARBA" id="ARBA00023180"/>
    </source>
</evidence>
<dbReference type="InterPro" id="IPR017983">
    <property type="entry name" value="GPCR_2_secretin-like_CS"/>
</dbReference>
<evidence type="ECO:0000256" key="2">
    <source>
        <dbReference type="ARBA" id="ARBA00005314"/>
    </source>
</evidence>
<dbReference type="Gene3D" id="1.20.1070.10">
    <property type="entry name" value="Rhodopsin 7-helix transmembrane proteins"/>
    <property type="match status" value="1"/>
</dbReference>
<dbReference type="FunFam" id="1.20.1070.10:FF:000133">
    <property type="entry name" value="Glucagon receptor a"/>
    <property type="match status" value="1"/>
</dbReference>
<protein>
    <submittedName>
        <fullName evidence="14">Gastric inhibitory polypeptide receptor</fullName>
    </submittedName>
</protein>
<dbReference type="PROSITE" id="PS00649">
    <property type="entry name" value="G_PROTEIN_RECEP_F2_1"/>
    <property type="match status" value="1"/>
</dbReference>
<dbReference type="PROSITE" id="PS50227">
    <property type="entry name" value="G_PROTEIN_RECEP_F2_3"/>
    <property type="match status" value="1"/>
</dbReference>
<dbReference type="PRINTS" id="PR01129">
    <property type="entry name" value="GIPRECEPTOR"/>
</dbReference>
<feature type="transmembrane region" description="Helical" evidence="11">
    <location>
        <begin position="446"/>
        <end position="464"/>
    </location>
</feature>
<dbReference type="InterPro" id="IPR017981">
    <property type="entry name" value="GPCR_2-like_7TM"/>
</dbReference>
<keyword evidence="4 11" id="KW-0812">Transmembrane</keyword>
<evidence type="ECO:0000256" key="4">
    <source>
        <dbReference type="ARBA" id="ARBA00022692"/>
    </source>
</evidence>